<dbReference type="Gene3D" id="2.115.10.20">
    <property type="entry name" value="Glycosyl hydrolase domain, family 43"/>
    <property type="match status" value="1"/>
</dbReference>
<evidence type="ECO:0000256" key="2">
    <source>
        <dbReference type="ARBA" id="ARBA00022801"/>
    </source>
</evidence>
<organism evidence="6 7">
    <name type="scientific">Cyclotella atomus</name>
    <dbReference type="NCBI Taxonomy" id="382360"/>
    <lineage>
        <taxon>Eukaryota</taxon>
        <taxon>Sar</taxon>
        <taxon>Stramenopiles</taxon>
        <taxon>Ochrophyta</taxon>
        <taxon>Bacillariophyta</taxon>
        <taxon>Coscinodiscophyceae</taxon>
        <taxon>Thalassiosirophycidae</taxon>
        <taxon>Stephanodiscales</taxon>
        <taxon>Stephanodiscaceae</taxon>
        <taxon>Cyclotella</taxon>
    </lineage>
</organism>
<feature type="signal peptide" evidence="5">
    <location>
        <begin position="1"/>
        <end position="31"/>
    </location>
</feature>
<keyword evidence="2 4" id="KW-0378">Hydrolase</keyword>
<dbReference type="InterPro" id="IPR023296">
    <property type="entry name" value="Glyco_hydro_beta-prop_sf"/>
</dbReference>
<feature type="chain" id="PRO_5044867655" description="Beta-glucanase" evidence="5">
    <location>
        <begin position="32"/>
        <end position="366"/>
    </location>
</feature>
<dbReference type="CDD" id="cd18825">
    <property type="entry name" value="GH43_CtGH43-like"/>
    <property type="match status" value="1"/>
</dbReference>
<dbReference type="Pfam" id="PF04616">
    <property type="entry name" value="Glyco_hydro_43"/>
    <property type="match status" value="1"/>
</dbReference>
<evidence type="ECO:0000256" key="4">
    <source>
        <dbReference type="RuleBase" id="RU361187"/>
    </source>
</evidence>
<comment type="caution">
    <text evidence="6">The sequence shown here is derived from an EMBL/GenBank/DDBJ whole genome shotgun (WGS) entry which is preliminary data.</text>
</comment>
<evidence type="ECO:0000313" key="6">
    <source>
        <dbReference type="EMBL" id="KAL3775751.1"/>
    </source>
</evidence>
<dbReference type="GO" id="GO:0005975">
    <property type="term" value="P:carbohydrate metabolic process"/>
    <property type="evidence" value="ECO:0007669"/>
    <property type="project" value="UniProtKB-ARBA"/>
</dbReference>
<dbReference type="SUPFAM" id="SSF75005">
    <property type="entry name" value="Arabinanase/levansucrase/invertase"/>
    <property type="match status" value="1"/>
</dbReference>
<evidence type="ECO:0000256" key="3">
    <source>
        <dbReference type="ARBA" id="ARBA00023295"/>
    </source>
</evidence>
<dbReference type="InterPro" id="IPR006710">
    <property type="entry name" value="Glyco_hydro_43"/>
</dbReference>
<evidence type="ECO:0008006" key="8">
    <source>
        <dbReference type="Google" id="ProtNLM"/>
    </source>
</evidence>
<keyword evidence="5" id="KW-0732">Signal</keyword>
<dbReference type="PANTHER" id="PTHR22925">
    <property type="entry name" value="GLYCOSYL HYDROLASE 43 FAMILY MEMBER"/>
    <property type="match status" value="1"/>
</dbReference>
<reference evidence="6 7" key="1">
    <citation type="submission" date="2024-10" db="EMBL/GenBank/DDBJ databases">
        <title>Updated reference genomes for cyclostephanoid diatoms.</title>
        <authorList>
            <person name="Roberts W.R."/>
            <person name="Alverson A.J."/>
        </authorList>
    </citation>
    <scope>NUCLEOTIDE SEQUENCE [LARGE SCALE GENOMIC DNA]</scope>
    <source>
        <strain evidence="6 7">AJA010-31</strain>
    </source>
</reference>
<protein>
    <recommendedName>
        <fullName evidence="8">Beta-glucanase</fullName>
    </recommendedName>
</protein>
<evidence type="ECO:0000313" key="7">
    <source>
        <dbReference type="Proteomes" id="UP001530400"/>
    </source>
</evidence>
<dbReference type="PANTHER" id="PTHR22925:SF3">
    <property type="entry name" value="GLYCOSYL HYDROLASE FAMILY PROTEIN 43"/>
    <property type="match status" value="1"/>
</dbReference>
<comment type="similarity">
    <text evidence="1 4">Belongs to the glycosyl hydrolase 43 family.</text>
</comment>
<keyword evidence="7" id="KW-1185">Reference proteome</keyword>
<accession>A0ABD3NKV1</accession>
<evidence type="ECO:0000256" key="1">
    <source>
        <dbReference type="ARBA" id="ARBA00009865"/>
    </source>
</evidence>
<dbReference type="GO" id="GO:0004553">
    <property type="term" value="F:hydrolase activity, hydrolyzing O-glycosyl compounds"/>
    <property type="evidence" value="ECO:0007669"/>
    <property type="project" value="UniProtKB-ARBA"/>
</dbReference>
<dbReference type="Proteomes" id="UP001530400">
    <property type="component" value="Unassembled WGS sequence"/>
</dbReference>
<gene>
    <name evidence="6" type="ORF">ACHAWO_010175</name>
</gene>
<name>A0ABD3NKV1_9STRA</name>
<dbReference type="EMBL" id="JALLPJ020001137">
    <property type="protein sequence ID" value="KAL3775751.1"/>
    <property type="molecule type" value="Genomic_DNA"/>
</dbReference>
<dbReference type="AlphaFoldDB" id="A0ABD3NKV1"/>
<sequence>MVNFRSNSFRVVFVLTALLVFIKHRTQITLATSNFGSPRISTQHSNEYIYPGHIFYDTDGDPINAHGGGFLHYNNTYYWYGEIKQGKTYLPKANVDWGGTRVDFVGISCYASIDLLNWRKCNTYNVLPAVNHDPSHDLHWSKVGERPKVVYNAKTEKFVMWLHIDTMDYKLARCGVATCSSPEGKFTYHPSFQPNGQMARDLTVFVDDDLKAYLFTSSEDNAVMHISELTEDYLGTSGGFERIFIGEYVEAPTVFKRNGKYHFIGSGCSAWNPNAAKAASASSILGHWKIIGNPCKGKYANATFHSQSTYVIPVSNGTDNIYIFAADRWKVNNLSDSRYIWLPITFDKKNVDRIEIRWQDYWRPGN</sequence>
<proteinExistence type="inferred from homology"/>
<keyword evidence="3 4" id="KW-0326">Glycosidase</keyword>
<evidence type="ECO:0000256" key="5">
    <source>
        <dbReference type="SAM" id="SignalP"/>
    </source>
</evidence>